<gene>
    <name evidence="1" type="ORF">OMP40_12490</name>
</gene>
<evidence type="ECO:0000313" key="2">
    <source>
        <dbReference type="Proteomes" id="UP001153404"/>
    </source>
</evidence>
<sequence length="84" mass="9719">MMTVDELPDVLTAPTIAKHQGCSAQTIYVLFRKSPAAGGIPSYQFGRSRRARKEDYLKWLEERRNEHNEQFAATDGMVFQRKWS</sequence>
<dbReference type="EMBL" id="JAPDIA010000003">
    <property type="protein sequence ID" value="MDG0810074.1"/>
    <property type="molecule type" value="Genomic_DNA"/>
</dbReference>
<dbReference type="AlphaFoldDB" id="A0A9X4QT74"/>
<comment type="caution">
    <text evidence="1">The sequence shown here is derived from an EMBL/GenBank/DDBJ whole genome shotgun (WGS) entry which is preliminary data.</text>
</comment>
<evidence type="ECO:0000313" key="1">
    <source>
        <dbReference type="EMBL" id="MDG0810074.1"/>
    </source>
</evidence>
<organism evidence="1 2">
    <name type="scientific">Cohnella rhizosphaerae</name>
    <dbReference type="NCBI Taxonomy" id="1457232"/>
    <lineage>
        <taxon>Bacteria</taxon>
        <taxon>Bacillati</taxon>
        <taxon>Bacillota</taxon>
        <taxon>Bacilli</taxon>
        <taxon>Bacillales</taxon>
        <taxon>Paenibacillaceae</taxon>
        <taxon>Cohnella</taxon>
    </lineage>
</organism>
<proteinExistence type="predicted"/>
<dbReference type="Proteomes" id="UP001153404">
    <property type="component" value="Unassembled WGS sequence"/>
</dbReference>
<name>A0A9X4QT74_9BACL</name>
<reference evidence="1" key="1">
    <citation type="submission" date="2022-10" db="EMBL/GenBank/DDBJ databases">
        <title>Comparative genomic analysis of Cohnella hashimotonis sp. nov., isolated from the International Space Station.</title>
        <authorList>
            <person name="Simpson A."/>
            <person name="Venkateswaran K."/>
        </authorList>
    </citation>
    <scope>NUCLEOTIDE SEQUENCE</scope>
    <source>
        <strain evidence="1">DSM 28161</strain>
    </source>
</reference>
<accession>A0A9X4QT74</accession>
<keyword evidence="2" id="KW-1185">Reference proteome</keyword>
<protein>
    <submittedName>
        <fullName evidence="1">Helix-turn-helix domain-containing protein</fullName>
    </submittedName>
</protein>
<dbReference type="RefSeq" id="WP_277531715.1">
    <property type="nucleotide sequence ID" value="NZ_JAPDIA010000003.1"/>
</dbReference>